<gene>
    <name evidence="3" type="ORF">H4K34_03635</name>
</gene>
<protein>
    <submittedName>
        <fullName evidence="3">GlmU family protein</fullName>
    </submittedName>
</protein>
<evidence type="ECO:0000256" key="2">
    <source>
        <dbReference type="ARBA" id="ARBA00023315"/>
    </source>
</evidence>
<name>A0A7H0VGU7_9FLAO</name>
<evidence type="ECO:0000313" key="3">
    <source>
        <dbReference type="EMBL" id="QNR24945.1"/>
    </source>
</evidence>
<dbReference type="PANTHER" id="PTHR43584">
    <property type="entry name" value="NUCLEOTIDYL TRANSFERASE"/>
    <property type="match status" value="1"/>
</dbReference>
<organism evidence="3 4">
    <name type="scientific">Croceimicrobium hydrocarbonivorans</name>
    <dbReference type="NCBI Taxonomy" id="2761580"/>
    <lineage>
        <taxon>Bacteria</taxon>
        <taxon>Pseudomonadati</taxon>
        <taxon>Bacteroidota</taxon>
        <taxon>Flavobacteriia</taxon>
        <taxon>Flavobacteriales</taxon>
        <taxon>Owenweeksiaceae</taxon>
        <taxon>Croceimicrobium</taxon>
    </lineage>
</organism>
<reference evidence="3 4" key="1">
    <citation type="submission" date="2020-08" db="EMBL/GenBank/DDBJ databases">
        <title>Croceimicrobium hydrocarbonivorans gen. nov., sp. nov., a novel marine bacterium isolated from a bacterial consortium that degrades polyethylene terephthalate.</title>
        <authorList>
            <person name="Liu R."/>
        </authorList>
    </citation>
    <scope>NUCLEOTIDE SEQUENCE [LARGE SCALE GENOMIC DNA]</scope>
    <source>
        <strain evidence="3 4">A20-9</strain>
    </source>
</reference>
<dbReference type="EMBL" id="CP060139">
    <property type="protein sequence ID" value="QNR24945.1"/>
    <property type="molecule type" value="Genomic_DNA"/>
</dbReference>
<dbReference type="SUPFAM" id="SSF51161">
    <property type="entry name" value="Trimeric LpxA-like enzymes"/>
    <property type="match status" value="1"/>
</dbReference>
<dbReference type="InterPro" id="IPR023917">
    <property type="entry name" value="Bifunctiontional_GlmU_bac-type"/>
</dbReference>
<dbReference type="NCBIfam" id="TIGR03991">
    <property type="entry name" value="alt_bact_glmU"/>
    <property type="match status" value="1"/>
</dbReference>
<proteinExistence type="predicted"/>
<keyword evidence="2" id="KW-0012">Acyltransferase</keyword>
<accession>A0A7H0VGU7</accession>
<dbReference type="InterPro" id="IPR011004">
    <property type="entry name" value="Trimer_LpxA-like_sf"/>
</dbReference>
<dbReference type="AlphaFoldDB" id="A0A7H0VGU7"/>
<dbReference type="RefSeq" id="WP_210759472.1">
    <property type="nucleotide sequence ID" value="NZ_CP060139.1"/>
</dbReference>
<dbReference type="Proteomes" id="UP000516305">
    <property type="component" value="Chromosome"/>
</dbReference>
<dbReference type="GO" id="GO:0016779">
    <property type="term" value="F:nucleotidyltransferase activity"/>
    <property type="evidence" value="ECO:0007669"/>
    <property type="project" value="UniProtKB-ARBA"/>
</dbReference>
<keyword evidence="1" id="KW-0808">Transferase</keyword>
<sequence length="391" mass="43081">MNIIFFDDSQRDHLLPLTFTRPTAKLRCGILTLEEKWLKRLDESNTYSYLTEDYLSTKFPLREEGEDLFINPAVCPDADLVEAVLALEENESLMQGDILIATRTREALMEEAEQDTEVLDYEGSFNYISRPYHLFSNNAAELEKDFALITAGRQSAPISKTNTLIGERIFLEEGAKVEAAVLNSTSGPIYLGKDSEIMEGSVIRGGLALCEHATLKLATKIYGATTVGPHSKVGGEVNNSVIIGYSNKGHDGFLGNSVLGEWCNIGADSNNSNLKNNYEEVKIWDYVAGRFAPTGLQFCGLIMGDHSKCGINTMFNTGTVVGVSANIYGGGFPRNFIPSYSWGGSGGFMEYRFDKAMKTAALVMERRSIELDSVERDILQVVFDKTATSRG</sequence>
<evidence type="ECO:0000256" key="1">
    <source>
        <dbReference type="ARBA" id="ARBA00022679"/>
    </source>
</evidence>
<dbReference type="PANTHER" id="PTHR43584:SF9">
    <property type="entry name" value="TRANSFERASE HEXAPEPTIDE REPEAT CONTAINING PROTEIN"/>
    <property type="match status" value="1"/>
</dbReference>
<dbReference type="InterPro" id="IPR050065">
    <property type="entry name" value="GlmU-like"/>
</dbReference>
<evidence type="ECO:0000313" key="4">
    <source>
        <dbReference type="Proteomes" id="UP000516305"/>
    </source>
</evidence>
<dbReference type="GO" id="GO:0016746">
    <property type="term" value="F:acyltransferase activity"/>
    <property type="evidence" value="ECO:0007669"/>
    <property type="project" value="UniProtKB-KW"/>
</dbReference>
<keyword evidence="4" id="KW-1185">Reference proteome</keyword>
<dbReference type="KEGG" id="chyd:H4K34_03635"/>
<dbReference type="Pfam" id="PF13562">
    <property type="entry name" value="NTP_transf_4"/>
    <property type="match status" value="1"/>
</dbReference>
<dbReference type="Gene3D" id="2.160.10.10">
    <property type="entry name" value="Hexapeptide repeat proteins"/>
    <property type="match status" value="1"/>
</dbReference>